<dbReference type="PANTHER" id="PTHR13799:SF14">
    <property type="entry name" value="GTP CYCLOHYDROLASE 1 TYPE 2 HOMOLOG"/>
    <property type="match status" value="1"/>
</dbReference>
<organism evidence="4 5">
    <name type="scientific">Mycoplasma iguanae</name>
    <dbReference type="NCBI Taxonomy" id="292461"/>
    <lineage>
        <taxon>Bacteria</taxon>
        <taxon>Bacillati</taxon>
        <taxon>Mycoplasmatota</taxon>
        <taxon>Mollicutes</taxon>
        <taxon>Mycoplasmataceae</taxon>
        <taxon>Mycoplasma</taxon>
    </lineage>
</organism>
<protein>
    <recommendedName>
        <fullName evidence="2">GTP cyclohydrolase 1 type 2 homolog</fullName>
    </recommendedName>
</protein>
<evidence type="ECO:0000256" key="3">
    <source>
        <dbReference type="ARBA" id="ARBA00022723"/>
    </source>
</evidence>
<gene>
    <name evidence="4" type="ORF">NV226_01430</name>
</gene>
<name>A0ABY5RAD5_9MOLU</name>
<proteinExistence type="inferred from homology"/>
<dbReference type="InterPro" id="IPR002678">
    <property type="entry name" value="DUF34/NIF3"/>
</dbReference>
<evidence type="ECO:0000313" key="4">
    <source>
        <dbReference type="EMBL" id="UVD81950.1"/>
    </source>
</evidence>
<evidence type="ECO:0000313" key="5">
    <source>
        <dbReference type="Proteomes" id="UP001059252"/>
    </source>
</evidence>
<keyword evidence="3" id="KW-0479">Metal-binding</keyword>
<dbReference type="Pfam" id="PF01784">
    <property type="entry name" value="DUF34_NIF3"/>
    <property type="match status" value="1"/>
</dbReference>
<evidence type="ECO:0000256" key="2">
    <source>
        <dbReference type="ARBA" id="ARBA00022112"/>
    </source>
</evidence>
<comment type="similarity">
    <text evidence="1">Belongs to the GTP cyclohydrolase I type 2/NIF3 family.</text>
</comment>
<dbReference type="PANTHER" id="PTHR13799">
    <property type="entry name" value="NGG1 INTERACTING FACTOR 3"/>
    <property type="match status" value="1"/>
</dbReference>
<evidence type="ECO:0000256" key="1">
    <source>
        <dbReference type="ARBA" id="ARBA00006964"/>
    </source>
</evidence>
<accession>A0ABY5RAD5</accession>
<dbReference type="SUPFAM" id="SSF102705">
    <property type="entry name" value="NIF3 (NGG1p interacting factor 3)-like"/>
    <property type="match status" value="1"/>
</dbReference>
<dbReference type="RefSeq" id="WP_258211124.1">
    <property type="nucleotide sequence ID" value="NZ_CP102734.1"/>
</dbReference>
<dbReference type="Gene3D" id="3.40.1390.30">
    <property type="entry name" value="NIF3 (NGG1p interacting factor 3)-like"/>
    <property type="match status" value="1"/>
</dbReference>
<sequence length="255" mass="29742">MNIINFLNKKYPLENAEKWDPVGFSFHFHDNFKKILVCLDVTEDVLKFAQDNKVDTIISHHPFLFYETLKEEYAKAPYKRKMVKKIKESKINIFAIHTNFDSAKDGTAKQIIKNLKIKPEKIIQLDNYNLMIETKITLDKLILKLEKNNLKNLASNFDLEKDLNQEIKKIAILPGSGGIEAVINAKKFKANLIITSDLKWSDWLVIKSFNKKVIVLEVAHLIESAFINRISEILKKQNDKLEVFNFFENEIKINF</sequence>
<reference evidence="4" key="1">
    <citation type="submission" date="2022-08" db="EMBL/GenBank/DDBJ databases">
        <title>Complete genome of Mycoplasma iguanae type strain 2327.</title>
        <authorList>
            <person name="Spergser J."/>
        </authorList>
    </citation>
    <scope>NUCLEOTIDE SEQUENCE</scope>
    <source>
        <strain evidence="4">2327</strain>
    </source>
</reference>
<keyword evidence="5" id="KW-1185">Reference proteome</keyword>
<dbReference type="InterPro" id="IPR036069">
    <property type="entry name" value="DUF34/NIF3_sf"/>
</dbReference>
<dbReference type="Proteomes" id="UP001059252">
    <property type="component" value="Chromosome"/>
</dbReference>
<dbReference type="EMBL" id="CP102734">
    <property type="protein sequence ID" value="UVD81950.1"/>
    <property type="molecule type" value="Genomic_DNA"/>
</dbReference>